<evidence type="ECO:0000313" key="6">
    <source>
        <dbReference type="Proteomes" id="UP000515860"/>
    </source>
</evidence>
<dbReference type="InterPro" id="IPR000524">
    <property type="entry name" value="Tscrpt_reg_HTH_GntR"/>
</dbReference>
<dbReference type="EMBL" id="CP060635">
    <property type="protein sequence ID" value="QNM10018.1"/>
    <property type="molecule type" value="Genomic_DNA"/>
</dbReference>
<evidence type="ECO:0000256" key="3">
    <source>
        <dbReference type="ARBA" id="ARBA00023163"/>
    </source>
</evidence>
<name>A0A7G9GGT6_9FIRM</name>
<keyword evidence="1" id="KW-0805">Transcription regulation</keyword>
<dbReference type="Gene3D" id="1.20.120.530">
    <property type="entry name" value="GntR ligand-binding domain-like"/>
    <property type="match status" value="1"/>
</dbReference>
<evidence type="ECO:0000259" key="4">
    <source>
        <dbReference type="PROSITE" id="PS50949"/>
    </source>
</evidence>
<dbReference type="SUPFAM" id="SSF46785">
    <property type="entry name" value="Winged helix' DNA-binding domain"/>
    <property type="match status" value="1"/>
</dbReference>
<dbReference type="PANTHER" id="PTHR43537">
    <property type="entry name" value="TRANSCRIPTIONAL REGULATOR, GNTR FAMILY"/>
    <property type="match status" value="1"/>
</dbReference>
<dbReference type="GO" id="GO:0003677">
    <property type="term" value="F:DNA binding"/>
    <property type="evidence" value="ECO:0007669"/>
    <property type="project" value="UniProtKB-KW"/>
</dbReference>
<dbReference type="GO" id="GO:0003700">
    <property type="term" value="F:DNA-binding transcription factor activity"/>
    <property type="evidence" value="ECO:0007669"/>
    <property type="project" value="InterPro"/>
</dbReference>
<feature type="domain" description="HTH gntR-type" evidence="4">
    <location>
        <begin position="7"/>
        <end position="74"/>
    </location>
</feature>
<dbReference type="Gene3D" id="1.10.10.10">
    <property type="entry name" value="Winged helix-like DNA-binding domain superfamily/Winged helix DNA-binding domain"/>
    <property type="match status" value="1"/>
</dbReference>
<dbReference type="PANTHER" id="PTHR43537:SF5">
    <property type="entry name" value="UXU OPERON TRANSCRIPTIONAL REGULATOR"/>
    <property type="match status" value="1"/>
</dbReference>
<dbReference type="SMART" id="SM00345">
    <property type="entry name" value="HTH_GNTR"/>
    <property type="match status" value="1"/>
</dbReference>
<dbReference type="AlphaFoldDB" id="A0A7G9GGT6"/>
<keyword evidence="6" id="KW-1185">Reference proteome</keyword>
<accession>A0A7G9GGT6</accession>
<dbReference type="CDD" id="cd07377">
    <property type="entry name" value="WHTH_GntR"/>
    <property type="match status" value="1"/>
</dbReference>
<organism evidence="5 6">
    <name type="scientific">Wansuia hejianensis</name>
    <dbReference type="NCBI Taxonomy" id="2763667"/>
    <lineage>
        <taxon>Bacteria</taxon>
        <taxon>Bacillati</taxon>
        <taxon>Bacillota</taxon>
        <taxon>Clostridia</taxon>
        <taxon>Lachnospirales</taxon>
        <taxon>Lachnospiraceae</taxon>
        <taxon>Wansuia</taxon>
    </lineage>
</organism>
<dbReference type="InterPro" id="IPR008920">
    <property type="entry name" value="TF_FadR/GntR_C"/>
</dbReference>
<evidence type="ECO:0000256" key="2">
    <source>
        <dbReference type="ARBA" id="ARBA00023125"/>
    </source>
</evidence>
<dbReference type="Pfam" id="PF00392">
    <property type="entry name" value="GntR"/>
    <property type="match status" value="1"/>
</dbReference>
<protein>
    <submittedName>
        <fullName evidence="5">GntR family transcriptional regulator</fullName>
    </submittedName>
</protein>
<evidence type="ECO:0000256" key="1">
    <source>
        <dbReference type="ARBA" id="ARBA00023015"/>
    </source>
</evidence>
<reference evidence="5 6" key="1">
    <citation type="submission" date="2020-08" db="EMBL/GenBank/DDBJ databases">
        <authorList>
            <person name="Liu C."/>
            <person name="Sun Q."/>
        </authorList>
    </citation>
    <scope>NUCLEOTIDE SEQUENCE [LARGE SCALE GENOMIC DNA]</scope>
    <source>
        <strain evidence="5 6">NSJ-29</strain>
    </source>
</reference>
<keyword evidence="2" id="KW-0238">DNA-binding</keyword>
<dbReference type="InterPro" id="IPR011711">
    <property type="entry name" value="GntR_C"/>
</dbReference>
<keyword evidence="3" id="KW-0804">Transcription</keyword>
<dbReference type="KEGG" id="whj:H9Q79_07020"/>
<dbReference type="PROSITE" id="PS50949">
    <property type="entry name" value="HTH_GNTR"/>
    <property type="match status" value="1"/>
</dbReference>
<gene>
    <name evidence="5" type="ORF">H9Q79_07020</name>
</gene>
<dbReference type="Proteomes" id="UP000515860">
    <property type="component" value="Chromosome"/>
</dbReference>
<sequence length="232" mass="26675">MSKVKNVAIKSTIYKYIRSLILTGQLKQGDRIPEAAIAAALNVSKTPVREAIRQLSWEGLIVTETNKSPSVRILDEATISDLATVRWQHEKLNIPLVTYNGSNKDFDSLEELARQCLYYNSQNDLNLRNKYDAKFHLKLYEIGKNTILYNLQQRLELLVQLWQASRITDSQTLLSGLQQHLTLVDILRKRDSENALRLLYDHFTCSYGVTIHISNDNFLPKDSEHSRPSNLF</sequence>
<evidence type="ECO:0000313" key="5">
    <source>
        <dbReference type="EMBL" id="QNM10018.1"/>
    </source>
</evidence>
<dbReference type="SUPFAM" id="SSF48008">
    <property type="entry name" value="GntR ligand-binding domain-like"/>
    <property type="match status" value="1"/>
</dbReference>
<dbReference type="InterPro" id="IPR036388">
    <property type="entry name" value="WH-like_DNA-bd_sf"/>
</dbReference>
<dbReference type="RefSeq" id="WP_249329521.1">
    <property type="nucleotide sequence ID" value="NZ_CP060635.1"/>
</dbReference>
<dbReference type="InterPro" id="IPR036390">
    <property type="entry name" value="WH_DNA-bd_sf"/>
</dbReference>
<proteinExistence type="predicted"/>
<dbReference type="Pfam" id="PF07729">
    <property type="entry name" value="FCD"/>
    <property type="match status" value="1"/>
</dbReference>